<dbReference type="AlphaFoldDB" id="A0A915EA23"/>
<evidence type="ECO:0000313" key="1">
    <source>
        <dbReference type="Proteomes" id="UP000887574"/>
    </source>
</evidence>
<reference evidence="2" key="1">
    <citation type="submission" date="2022-11" db="UniProtKB">
        <authorList>
            <consortium name="WormBaseParasite"/>
        </authorList>
    </citation>
    <scope>IDENTIFICATION</scope>
</reference>
<sequence length="196" mass="22018">MQAPVPLSQISQFLEINDQTPQQDYLQKDSSSRRCAIPNKCLYPTPFLPSTEHQFLTCNACPRLFHGFIIRLDYCRFSLVLLNIFAIFTESTGFYLPGLAPVNFCEAPNAKPTCPNNVTLFVNKLDSDQSVIPYEYHSFDFCVGSENESPVENLDKSFLAKGFDQVLTRSTSKRTQNALCCATKSTNPVTPIIKKS</sequence>
<name>A0A915EA23_9BILA</name>
<organism evidence="1 2">
    <name type="scientific">Ditylenchus dipsaci</name>
    <dbReference type="NCBI Taxonomy" id="166011"/>
    <lineage>
        <taxon>Eukaryota</taxon>
        <taxon>Metazoa</taxon>
        <taxon>Ecdysozoa</taxon>
        <taxon>Nematoda</taxon>
        <taxon>Chromadorea</taxon>
        <taxon>Rhabditida</taxon>
        <taxon>Tylenchina</taxon>
        <taxon>Tylenchomorpha</taxon>
        <taxon>Sphaerularioidea</taxon>
        <taxon>Anguinidae</taxon>
        <taxon>Anguininae</taxon>
        <taxon>Ditylenchus</taxon>
    </lineage>
</organism>
<protein>
    <submittedName>
        <fullName evidence="2">Uncharacterized protein</fullName>
    </submittedName>
</protein>
<keyword evidence="1" id="KW-1185">Reference proteome</keyword>
<accession>A0A915EA23</accession>
<proteinExistence type="predicted"/>
<dbReference type="WBParaSite" id="jg3662">
    <property type="protein sequence ID" value="jg3662"/>
    <property type="gene ID" value="jg3662"/>
</dbReference>
<evidence type="ECO:0000313" key="2">
    <source>
        <dbReference type="WBParaSite" id="jg3662"/>
    </source>
</evidence>
<dbReference type="Proteomes" id="UP000887574">
    <property type="component" value="Unplaced"/>
</dbReference>